<proteinExistence type="predicted"/>
<evidence type="ECO:0000256" key="2">
    <source>
        <dbReference type="SAM" id="MobiDB-lite"/>
    </source>
</evidence>
<accession>A0A6J4V877</accession>
<dbReference type="AlphaFoldDB" id="A0A6J4V877"/>
<dbReference type="Pfam" id="PF02645">
    <property type="entry name" value="DegV"/>
    <property type="match status" value="1"/>
</dbReference>
<dbReference type="EMBL" id="CADCWH010000405">
    <property type="protein sequence ID" value="CAA9571403.1"/>
    <property type="molecule type" value="Genomic_DNA"/>
</dbReference>
<dbReference type="GO" id="GO:0008289">
    <property type="term" value="F:lipid binding"/>
    <property type="evidence" value="ECO:0007669"/>
    <property type="project" value="UniProtKB-KW"/>
</dbReference>
<protein>
    <submittedName>
        <fullName evidence="3">DegV family protein</fullName>
    </submittedName>
</protein>
<dbReference type="Gene3D" id="3.30.1180.10">
    <property type="match status" value="1"/>
</dbReference>
<reference evidence="3" key="1">
    <citation type="submission" date="2020-02" db="EMBL/GenBank/DDBJ databases">
        <authorList>
            <person name="Meier V. D."/>
        </authorList>
    </citation>
    <scope>NUCLEOTIDE SEQUENCE</scope>
    <source>
        <strain evidence="3">AVDCRST_MAG70</strain>
    </source>
</reference>
<name>A0A6J4V877_9BACT</name>
<feature type="region of interest" description="Disordered" evidence="2">
    <location>
        <begin position="1"/>
        <end position="21"/>
    </location>
</feature>
<dbReference type="Gene3D" id="3.40.50.10170">
    <property type="match status" value="1"/>
</dbReference>
<dbReference type="PROSITE" id="PS51482">
    <property type="entry name" value="DEGV"/>
    <property type="match status" value="1"/>
</dbReference>
<dbReference type="InterPro" id="IPR043168">
    <property type="entry name" value="DegV_C"/>
</dbReference>
<dbReference type="PANTHER" id="PTHR33434">
    <property type="entry name" value="DEGV DOMAIN-CONTAINING PROTEIN DR_1986-RELATED"/>
    <property type="match status" value="1"/>
</dbReference>
<dbReference type="PANTHER" id="PTHR33434:SF2">
    <property type="entry name" value="FATTY ACID-BINDING PROTEIN TM_1468"/>
    <property type="match status" value="1"/>
</dbReference>
<evidence type="ECO:0000256" key="1">
    <source>
        <dbReference type="ARBA" id="ARBA00023121"/>
    </source>
</evidence>
<dbReference type="InterPro" id="IPR003797">
    <property type="entry name" value="DegV"/>
</dbReference>
<dbReference type="InterPro" id="IPR050270">
    <property type="entry name" value="DegV_domain_contain"/>
</dbReference>
<dbReference type="SUPFAM" id="SSF82549">
    <property type="entry name" value="DAK1/DegV-like"/>
    <property type="match status" value="1"/>
</dbReference>
<keyword evidence="1" id="KW-0446">Lipid-binding</keyword>
<evidence type="ECO:0000313" key="3">
    <source>
        <dbReference type="EMBL" id="CAA9571403.1"/>
    </source>
</evidence>
<organism evidence="3">
    <name type="scientific">uncultured Thermomicrobiales bacterium</name>
    <dbReference type="NCBI Taxonomy" id="1645740"/>
    <lineage>
        <taxon>Bacteria</taxon>
        <taxon>Pseudomonadati</taxon>
        <taxon>Thermomicrobiota</taxon>
        <taxon>Thermomicrobia</taxon>
        <taxon>Thermomicrobiales</taxon>
        <taxon>environmental samples</taxon>
    </lineage>
</organism>
<gene>
    <name evidence="3" type="ORF">AVDCRST_MAG70-2541</name>
</gene>
<sequence>MTDPTAGPSTESPAVDGGRRPVRVVTDSTADLPASIVGSLPIAVVPLLVSFGEETFRDGIDLSTADFAARLRRSPQIPKTSQPPVSAFTDVFKPLLDAGFDIACVTIATGLSGTANAARLAAEALDPDRSRIRVVESQSASMATGWCAVVAAERAESGGSLRQVTAAATDAISRYRLYAVLETLEYVYKGGRIGRASQMVGTMLSIKPVLCISEGVVQPVERVRTWKKALVRMAALCDAEGPFERLVILHCDNRADADHLASLVSGSVTAAPVHITSMGPVIGTYAGPGAIGFVGLLPAGRQAS</sequence>
<dbReference type="NCBIfam" id="TIGR00762">
    <property type="entry name" value="DegV"/>
    <property type="match status" value="1"/>
</dbReference>